<dbReference type="InterPro" id="IPR011004">
    <property type="entry name" value="Trimer_LpxA-like_sf"/>
</dbReference>
<dbReference type="InterPro" id="IPR050179">
    <property type="entry name" value="Trans_hexapeptide_repeat"/>
</dbReference>
<name>A0A9Q3V3N9_9FLAO</name>
<gene>
    <name evidence="2" type="ORF">LO744_06475</name>
</gene>
<dbReference type="CDD" id="cd03349">
    <property type="entry name" value="LbH_XAT"/>
    <property type="match status" value="1"/>
</dbReference>
<evidence type="ECO:0000313" key="3">
    <source>
        <dbReference type="Proteomes" id="UP001108025"/>
    </source>
</evidence>
<evidence type="ECO:0000313" key="2">
    <source>
        <dbReference type="EMBL" id="MCD1116494.1"/>
    </source>
</evidence>
<dbReference type="EMBL" id="JAJNAY010000001">
    <property type="protein sequence ID" value="MCD1116494.1"/>
    <property type="molecule type" value="Genomic_DNA"/>
</dbReference>
<organism evidence="2 3">
    <name type="scientific">Chryseobacterium turcicum</name>
    <dbReference type="NCBI Taxonomy" id="2898076"/>
    <lineage>
        <taxon>Bacteria</taxon>
        <taxon>Pseudomonadati</taxon>
        <taxon>Bacteroidota</taxon>
        <taxon>Flavobacteriia</taxon>
        <taxon>Flavobacteriales</taxon>
        <taxon>Weeksellaceae</taxon>
        <taxon>Chryseobacterium group</taxon>
        <taxon>Chryseobacterium</taxon>
    </lineage>
</organism>
<dbReference type="AlphaFoldDB" id="A0A9Q3V3N9"/>
<dbReference type="Proteomes" id="UP001108025">
    <property type="component" value="Unassembled WGS sequence"/>
</dbReference>
<keyword evidence="3" id="KW-1185">Reference proteome</keyword>
<dbReference type="RefSeq" id="WP_230668109.1">
    <property type="nucleotide sequence ID" value="NZ_JAJNAY010000001.1"/>
</dbReference>
<comment type="similarity">
    <text evidence="1">Belongs to the transferase hexapeptide repeat family.</text>
</comment>
<dbReference type="InterPro" id="IPR001451">
    <property type="entry name" value="Hexapep"/>
</dbReference>
<proteinExistence type="inferred from homology"/>
<reference evidence="2" key="1">
    <citation type="submission" date="2021-11" db="EMBL/GenBank/DDBJ databases">
        <title>Description of novel Chryseobacterium species.</title>
        <authorList>
            <person name="Saticioglu I.B."/>
            <person name="Ay H."/>
            <person name="Altun S."/>
            <person name="Duman M."/>
        </authorList>
    </citation>
    <scope>NUCLEOTIDE SEQUENCE</scope>
    <source>
        <strain evidence="2">C-17</strain>
    </source>
</reference>
<evidence type="ECO:0000256" key="1">
    <source>
        <dbReference type="ARBA" id="ARBA00007274"/>
    </source>
</evidence>
<accession>A0A9Q3V3N9</accession>
<dbReference type="PANTHER" id="PTHR43300">
    <property type="entry name" value="ACETYLTRANSFERASE"/>
    <property type="match status" value="1"/>
</dbReference>
<dbReference type="Gene3D" id="2.160.10.10">
    <property type="entry name" value="Hexapeptide repeat proteins"/>
    <property type="match status" value="1"/>
</dbReference>
<dbReference type="SUPFAM" id="SSF51161">
    <property type="entry name" value="Trimeric LpxA-like enzymes"/>
    <property type="match status" value="1"/>
</dbReference>
<protein>
    <submittedName>
        <fullName evidence="2">CatB-related O-acetyltransferase</fullName>
    </submittedName>
</protein>
<dbReference type="PANTHER" id="PTHR43300:SF11">
    <property type="entry name" value="ACETYLTRANSFERASE RV3034C-RELATED"/>
    <property type="match status" value="1"/>
</dbReference>
<dbReference type="Pfam" id="PF00132">
    <property type="entry name" value="Hexapep"/>
    <property type="match status" value="1"/>
</dbReference>
<comment type="caution">
    <text evidence="2">The sequence shown here is derived from an EMBL/GenBank/DDBJ whole genome shotgun (WGS) entry which is preliminary data.</text>
</comment>
<sequence>MVDRSYLQNPFFEYLKWLKTKIKYQAKYKNLKVGYMSRLINVVFGQYNWLGNNVIMINSSIGDFSYISDGSVISETEMGKFCSIGPNVRIAPGKHPTHTFVSTHPAIYSNPDYCMKNFQTKDHHNPKRNVIIGNDVWICANAVIADGVTVGDGAIIAANAVVNSDVEPYSIVGGIPATFIRKRFKDEQINVLNRSKWWDQSLDWIEKNSDIFLDIEDYYRFHTK</sequence>